<dbReference type="Pfam" id="PF19112">
    <property type="entry name" value="VanA_C"/>
    <property type="match status" value="1"/>
</dbReference>
<dbReference type="GO" id="GO:0005737">
    <property type="term" value="C:cytoplasm"/>
    <property type="evidence" value="ECO:0007669"/>
    <property type="project" value="TreeGrafter"/>
</dbReference>
<keyword evidence="5" id="KW-0560">Oxidoreductase</keyword>
<evidence type="ECO:0000256" key="6">
    <source>
        <dbReference type="ARBA" id="ARBA00023136"/>
    </source>
</evidence>
<evidence type="ECO:0000259" key="7">
    <source>
        <dbReference type="Pfam" id="PF08417"/>
    </source>
</evidence>
<dbReference type="InterPro" id="IPR044043">
    <property type="entry name" value="VanA_C_cat"/>
</dbReference>
<dbReference type="HOGENOM" id="CLU_1013316_0_0_1"/>
<dbReference type="Gramene" id="OPUNC03G35140.1">
    <property type="protein sequence ID" value="OPUNC03G35140.1"/>
    <property type="gene ID" value="OPUNC03G35140"/>
</dbReference>
<evidence type="ECO:0000259" key="8">
    <source>
        <dbReference type="Pfam" id="PF19112"/>
    </source>
</evidence>
<accession>A0A0E0KKF8</accession>
<dbReference type="SUPFAM" id="SSF55961">
    <property type="entry name" value="Bet v1-like"/>
    <property type="match status" value="1"/>
</dbReference>
<keyword evidence="3" id="KW-0809">Transit peptide</keyword>
<evidence type="ECO:0000313" key="9">
    <source>
        <dbReference type="EnsemblPlants" id="OPUNC03G35140.1"/>
    </source>
</evidence>
<sequence length="275" mass="31066">MPYELLVENLMDPAHVPYAHKGLFGELPRREDPASQFVAPCTVYGTPIRTDLEVKKKKMMKPEVRVVLFSVPVAPGRSRFIWASRYKVGGWLDKILPHWFYHVTSNSILDSDTYLLHVEERNITTVGLDNWHKACYVPTSSDNLVVAYRNWFRKYCNHQIGWAKPNPTVNQQLPPTPTRAQLLERYWSHVMQCTSCSVALKRMRALEVALLVASVAVVGFLAAGKGTVVTSSVQRAAVVARQLHLEDLLFSRTMSMLTSDVSNDASRKPVMCCCC</sequence>
<evidence type="ECO:0000256" key="3">
    <source>
        <dbReference type="ARBA" id="ARBA00022946"/>
    </source>
</evidence>
<dbReference type="eggNOG" id="ENOG502QR6Q">
    <property type="taxonomic scope" value="Eukaryota"/>
</dbReference>
<dbReference type="InterPro" id="IPR013626">
    <property type="entry name" value="PaO"/>
</dbReference>
<dbReference type="InterPro" id="IPR050584">
    <property type="entry name" value="Cholesterol_7-desaturase"/>
</dbReference>
<proteinExistence type="predicted"/>
<name>A0A0E0KKF8_ORYPU</name>
<dbReference type="Pfam" id="PF08417">
    <property type="entry name" value="PaO"/>
    <property type="match status" value="1"/>
</dbReference>
<dbReference type="AlphaFoldDB" id="A0A0E0KKF8"/>
<reference evidence="9" key="2">
    <citation type="submission" date="2018-05" db="EMBL/GenBank/DDBJ databases">
        <title>OpunRS2 (Oryza punctata Reference Sequence Version 2).</title>
        <authorList>
            <person name="Zhang J."/>
            <person name="Kudrna D."/>
            <person name="Lee S."/>
            <person name="Talag J."/>
            <person name="Welchert J."/>
            <person name="Wing R.A."/>
        </authorList>
    </citation>
    <scope>NUCLEOTIDE SEQUENCE [LARGE SCALE GENOMIC DNA]</scope>
</reference>
<keyword evidence="6" id="KW-0472">Membrane</keyword>
<dbReference type="STRING" id="4537.A0A0E0KKF8"/>
<dbReference type="PANTHER" id="PTHR21266">
    <property type="entry name" value="IRON-SULFUR DOMAIN CONTAINING PROTEIN"/>
    <property type="match status" value="1"/>
</dbReference>
<dbReference type="Proteomes" id="UP000026962">
    <property type="component" value="Chromosome 3"/>
</dbReference>
<keyword evidence="10" id="KW-1185">Reference proteome</keyword>
<feature type="domain" description="Vanillate O-demethylase oxygenase-like C-terminal catalytic" evidence="8">
    <location>
        <begin position="2"/>
        <end position="30"/>
    </location>
</feature>
<dbReference type="OMA" id="HIEVMIL"/>
<comment type="subcellular location">
    <subcellularLocation>
        <location evidence="1">Membrane</location>
    </subcellularLocation>
</comment>
<dbReference type="EnsemblPlants" id="OPUNC03G35140.1">
    <property type="protein sequence ID" value="OPUNC03G35140.1"/>
    <property type="gene ID" value="OPUNC03G35140"/>
</dbReference>
<keyword evidence="4" id="KW-1133">Transmembrane helix</keyword>
<dbReference type="PANTHER" id="PTHR21266:SF32">
    <property type="entry name" value="CHOLESTEROL 7-DESATURASE NVD"/>
    <property type="match status" value="1"/>
</dbReference>
<feature type="domain" description="Pheophorbide a oxygenase" evidence="7">
    <location>
        <begin position="37"/>
        <end position="127"/>
    </location>
</feature>
<dbReference type="GO" id="GO:0016020">
    <property type="term" value="C:membrane"/>
    <property type="evidence" value="ECO:0007669"/>
    <property type="project" value="UniProtKB-SubCell"/>
</dbReference>
<dbReference type="Gene3D" id="3.90.380.10">
    <property type="entry name" value="Naphthalene 1,2-dioxygenase Alpha Subunit, Chain A, domain 1"/>
    <property type="match status" value="1"/>
</dbReference>
<evidence type="ECO:0000313" key="10">
    <source>
        <dbReference type="Proteomes" id="UP000026962"/>
    </source>
</evidence>
<evidence type="ECO:0008006" key="11">
    <source>
        <dbReference type="Google" id="ProtNLM"/>
    </source>
</evidence>
<evidence type="ECO:0000256" key="2">
    <source>
        <dbReference type="ARBA" id="ARBA00022692"/>
    </source>
</evidence>
<dbReference type="GO" id="GO:0010277">
    <property type="term" value="F:chlorophyllide a oxygenase activity"/>
    <property type="evidence" value="ECO:0007669"/>
    <property type="project" value="InterPro"/>
</dbReference>
<evidence type="ECO:0000256" key="5">
    <source>
        <dbReference type="ARBA" id="ARBA00023002"/>
    </source>
</evidence>
<protein>
    <recommendedName>
        <fullName evidence="11">Pheophorbide a oxygenase domain-containing protein</fullName>
    </recommendedName>
</protein>
<evidence type="ECO:0000256" key="1">
    <source>
        <dbReference type="ARBA" id="ARBA00004370"/>
    </source>
</evidence>
<evidence type="ECO:0000256" key="4">
    <source>
        <dbReference type="ARBA" id="ARBA00022989"/>
    </source>
</evidence>
<organism evidence="9">
    <name type="scientific">Oryza punctata</name>
    <name type="common">Red rice</name>
    <dbReference type="NCBI Taxonomy" id="4537"/>
    <lineage>
        <taxon>Eukaryota</taxon>
        <taxon>Viridiplantae</taxon>
        <taxon>Streptophyta</taxon>
        <taxon>Embryophyta</taxon>
        <taxon>Tracheophyta</taxon>
        <taxon>Spermatophyta</taxon>
        <taxon>Magnoliopsida</taxon>
        <taxon>Liliopsida</taxon>
        <taxon>Poales</taxon>
        <taxon>Poaceae</taxon>
        <taxon>BOP clade</taxon>
        <taxon>Oryzoideae</taxon>
        <taxon>Oryzeae</taxon>
        <taxon>Oryzinae</taxon>
        <taxon>Oryza</taxon>
    </lineage>
</organism>
<reference evidence="9" key="1">
    <citation type="submission" date="2015-04" db="UniProtKB">
        <authorList>
            <consortium name="EnsemblPlants"/>
        </authorList>
    </citation>
    <scope>IDENTIFICATION</scope>
</reference>
<keyword evidence="2" id="KW-0812">Transmembrane</keyword>